<dbReference type="Proteomes" id="UP001459277">
    <property type="component" value="Unassembled WGS sequence"/>
</dbReference>
<dbReference type="PANTHER" id="PTHR31707">
    <property type="entry name" value="PECTINESTERASE"/>
    <property type="match status" value="1"/>
</dbReference>
<evidence type="ECO:0000256" key="4">
    <source>
        <dbReference type="ARBA" id="ARBA00022801"/>
    </source>
</evidence>
<keyword evidence="3" id="KW-0964">Secreted</keyword>
<keyword evidence="3" id="KW-0134">Cell wall</keyword>
<keyword evidence="9" id="KW-1185">Reference proteome</keyword>
<dbReference type="InterPro" id="IPR011050">
    <property type="entry name" value="Pectin_lyase_fold/virulence"/>
</dbReference>
<keyword evidence="4" id="KW-0378">Hydrolase</keyword>
<comment type="subcellular location">
    <subcellularLocation>
        <location evidence="1">Secreted</location>
        <location evidence="1">Cell wall</location>
    </subcellularLocation>
</comment>
<feature type="domain" description="Pectinesterase catalytic" evidence="7">
    <location>
        <begin position="51"/>
        <end position="145"/>
    </location>
</feature>
<reference evidence="8 9" key="1">
    <citation type="submission" date="2024-01" db="EMBL/GenBank/DDBJ databases">
        <title>A telomere-to-telomere, gap-free genome of sweet tea (Lithocarpus litseifolius).</title>
        <authorList>
            <person name="Zhou J."/>
        </authorList>
    </citation>
    <scope>NUCLEOTIDE SEQUENCE [LARGE SCALE GENOMIC DNA]</scope>
    <source>
        <strain evidence="8">Zhou-2022a</strain>
        <tissue evidence="8">Leaf</tissue>
    </source>
</reference>
<evidence type="ECO:0000256" key="5">
    <source>
        <dbReference type="ARBA" id="ARBA00023085"/>
    </source>
</evidence>
<proteinExistence type="predicted"/>
<dbReference type="InterPro" id="IPR012334">
    <property type="entry name" value="Pectin_lyas_fold"/>
</dbReference>
<evidence type="ECO:0000313" key="8">
    <source>
        <dbReference type="EMBL" id="KAL0007851.1"/>
    </source>
</evidence>
<evidence type="ECO:0000256" key="2">
    <source>
        <dbReference type="ARBA" id="ARBA00005184"/>
    </source>
</evidence>
<sequence length="159" mass="17850">MLSNDEHGDPNQVQPNHAQQSEDEGETARLFSNRREDRLVPCLQHGGNVNEELAVTSKSRTYLGRPWTRYSRTVYMKTDLDGLIDPKGWIEWLGDYALSTLFYGEYMNIGVGASTNGRVQWLGFHVLTNPQEASPFTMSNFIQGESWIPTTGVPMGPGI</sequence>
<keyword evidence="5" id="KW-0063">Aspartyl esterase</keyword>
<dbReference type="SUPFAM" id="SSF51126">
    <property type="entry name" value="Pectin lyase-like"/>
    <property type="match status" value="1"/>
</dbReference>
<organism evidence="8 9">
    <name type="scientific">Lithocarpus litseifolius</name>
    <dbReference type="NCBI Taxonomy" id="425828"/>
    <lineage>
        <taxon>Eukaryota</taxon>
        <taxon>Viridiplantae</taxon>
        <taxon>Streptophyta</taxon>
        <taxon>Embryophyta</taxon>
        <taxon>Tracheophyta</taxon>
        <taxon>Spermatophyta</taxon>
        <taxon>Magnoliopsida</taxon>
        <taxon>eudicotyledons</taxon>
        <taxon>Gunneridae</taxon>
        <taxon>Pentapetalae</taxon>
        <taxon>rosids</taxon>
        <taxon>fabids</taxon>
        <taxon>Fagales</taxon>
        <taxon>Fagaceae</taxon>
        <taxon>Lithocarpus</taxon>
    </lineage>
</organism>
<dbReference type="GO" id="GO:0030599">
    <property type="term" value="F:pectinesterase activity"/>
    <property type="evidence" value="ECO:0007669"/>
    <property type="project" value="InterPro"/>
</dbReference>
<gene>
    <name evidence="8" type="ORF">SO802_009353</name>
</gene>
<protein>
    <recommendedName>
        <fullName evidence="7">Pectinesterase catalytic domain-containing protein</fullName>
    </recommendedName>
</protein>
<dbReference type="InterPro" id="IPR000070">
    <property type="entry name" value="Pectinesterase_cat"/>
</dbReference>
<dbReference type="Gene3D" id="2.160.20.10">
    <property type="entry name" value="Single-stranded right-handed beta-helix, Pectin lyase-like"/>
    <property type="match status" value="1"/>
</dbReference>
<evidence type="ECO:0000313" key="9">
    <source>
        <dbReference type="Proteomes" id="UP001459277"/>
    </source>
</evidence>
<comment type="caution">
    <text evidence="8">The sequence shown here is derived from an EMBL/GenBank/DDBJ whole genome shotgun (WGS) entry which is preliminary data.</text>
</comment>
<dbReference type="AlphaFoldDB" id="A0AAW2DGR7"/>
<dbReference type="GO" id="GO:0042545">
    <property type="term" value="P:cell wall modification"/>
    <property type="evidence" value="ECO:0007669"/>
    <property type="project" value="InterPro"/>
</dbReference>
<evidence type="ECO:0000259" key="7">
    <source>
        <dbReference type="Pfam" id="PF01095"/>
    </source>
</evidence>
<dbReference type="Pfam" id="PF01095">
    <property type="entry name" value="Pectinesterase"/>
    <property type="match status" value="1"/>
</dbReference>
<name>A0AAW2DGR7_9ROSI</name>
<evidence type="ECO:0000256" key="3">
    <source>
        <dbReference type="ARBA" id="ARBA00022512"/>
    </source>
</evidence>
<accession>A0AAW2DGR7</accession>
<evidence type="ECO:0000256" key="1">
    <source>
        <dbReference type="ARBA" id="ARBA00004191"/>
    </source>
</evidence>
<comment type="pathway">
    <text evidence="2">Glycan metabolism; pectin degradation; 2-dehydro-3-deoxy-D-gluconate from pectin: step 1/5.</text>
</comment>
<dbReference type="EMBL" id="JAZDWU010000003">
    <property type="protein sequence ID" value="KAL0007851.1"/>
    <property type="molecule type" value="Genomic_DNA"/>
</dbReference>
<feature type="region of interest" description="Disordered" evidence="6">
    <location>
        <begin position="1"/>
        <end position="27"/>
    </location>
</feature>
<evidence type="ECO:0000256" key="6">
    <source>
        <dbReference type="SAM" id="MobiDB-lite"/>
    </source>
</evidence>